<dbReference type="Gene3D" id="3.30.1490.330">
    <property type="match status" value="1"/>
</dbReference>
<name>A0ABN3N6E6_9ACTN</name>
<dbReference type="InterPro" id="IPR016185">
    <property type="entry name" value="PreATP-grasp_dom_sf"/>
</dbReference>
<organism evidence="7 8">
    <name type="scientific">Pilimelia columellifera subsp. columellifera</name>
    <dbReference type="NCBI Taxonomy" id="706583"/>
    <lineage>
        <taxon>Bacteria</taxon>
        <taxon>Bacillati</taxon>
        <taxon>Actinomycetota</taxon>
        <taxon>Actinomycetes</taxon>
        <taxon>Micromonosporales</taxon>
        <taxon>Micromonosporaceae</taxon>
        <taxon>Pilimelia</taxon>
    </lineage>
</organism>
<evidence type="ECO:0000256" key="1">
    <source>
        <dbReference type="ARBA" id="ARBA00022598"/>
    </source>
</evidence>
<keyword evidence="3" id="KW-0547">Nucleotide-binding</keyword>
<evidence type="ECO:0000256" key="2">
    <source>
        <dbReference type="ARBA" id="ARBA00022723"/>
    </source>
</evidence>
<dbReference type="EMBL" id="BAAARY010000003">
    <property type="protein sequence ID" value="GAA2515269.1"/>
    <property type="molecule type" value="Genomic_DNA"/>
</dbReference>
<dbReference type="Pfam" id="PF03738">
    <property type="entry name" value="GSP_synth"/>
    <property type="match status" value="1"/>
</dbReference>
<dbReference type="SUPFAM" id="SSF52440">
    <property type="entry name" value="PreATP-grasp domain"/>
    <property type="match status" value="1"/>
</dbReference>
<keyword evidence="8" id="KW-1185">Reference proteome</keyword>
<keyword evidence="2" id="KW-0479">Metal-binding</keyword>
<feature type="domain" description="Glutathionylspermidine synthase pre-ATP-grasp-like" evidence="6">
    <location>
        <begin position="13"/>
        <end position="414"/>
    </location>
</feature>
<evidence type="ECO:0000256" key="4">
    <source>
        <dbReference type="ARBA" id="ARBA00022840"/>
    </source>
</evidence>
<proteinExistence type="predicted"/>
<evidence type="ECO:0000259" key="6">
    <source>
        <dbReference type="Pfam" id="PF03738"/>
    </source>
</evidence>
<dbReference type="InterPro" id="IPR005494">
    <property type="entry name" value="GSPS_pre-ATP-grasp-like_dom"/>
</dbReference>
<accession>A0ABN3N6E6</accession>
<gene>
    <name evidence="7" type="ORF">GCM10010201_09440</name>
</gene>
<comment type="caution">
    <text evidence="7">The sequence shown here is derived from an EMBL/GenBank/DDBJ whole genome shotgun (WGS) entry which is preliminary data.</text>
</comment>
<evidence type="ECO:0000256" key="5">
    <source>
        <dbReference type="ARBA" id="ARBA00022842"/>
    </source>
</evidence>
<keyword evidence="5" id="KW-0460">Magnesium</keyword>
<evidence type="ECO:0000256" key="3">
    <source>
        <dbReference type="ARBA" id="ARBA00022741"/>
    </source>
</evidence>
<sequence length="415" mass="46276">MRRIPHGTVRPGWESLVRADGLVFLDTTLPDGAITKYWREGPYYELTGDEVAELERHTATLFAMCVAAGDHMVANPRIMRRMGIPEEAFAEIARTWEAEPPSVYARFDLRYAGPGPQATADPGLAAPKLLEFNADTPTSLLESAVVQWRWFEQTRQGRDQWNSLHERLVAAWRRQLDEHARRLGRPIERVHFVFTAEESSGEDQMNTTYLADTALQAGYEVDVLVAEDLGLGDDGDFYDLQRRRVDVLFKLYPWEWMVDDDFGPAALSASARPGGLAIVEPVYKMLWSNKGLLPVLWELFGDDPERGRLLLPAYFADDDHQLDSYVIKPLLGREGANVRIVDHGRTVADVAGPYGAEGHVVQQFAPLPQYLGADGAQHPVLGAWIVDGEPAGLAIRESDGLVTDNASYFVPHAIV</sequence>
<evidence type="ECO:0000313" key="8">
    <source>
        <dbReference type="Proteomes" id="UP001499978"/>
    </source>
</evidence>
<dbReference type="Proteomes" id="UP001499978">
    <property type="component" value="Unassembled WGS sequence"/>
</dbReference>
<reference evidence="7 8" key="1">
    <citation type="journal article" date="2019" name="Int. J. Syst. Evol. Microbiol.">
        <title>The Global Catalogue of Microorganisms (GCM) 10K type strain sequencing project: providing services to taxonomists for standard genome sequencing and annotation.</title>
        <authorList>
            <consortium name="The Broad Institute Genomics Platform"/>
            <consortium name="The Broad Institute Genome Sequencing Center for Infectious Disease"/>
            <person name="Wu L."/>
            <person name="Ma J."/>
        </authorList>
    </citation>
    <scope>NUCLEOTIDE SEQUENCE [LARGE SCALE GENOMIC DNA]</scope>
    <source>
        <strain evidence="7 8">JCM 3367</strain>
    </source>
</reference>
<keyword evidence="1" id="KW-0436">Ligase</keyword>
<protein>
    <submittedName>
        <fullName evidence="7">Glutathionylspermidine synthase family protein</fullName>
    </submittedName>
</protein>
<evidence type="ECO:0000313" key="7">
    <source>
        <dbReference type="EMBL" id="GAA2515269.1"/>
    </source>
</evidence>
<dbReference type="SUPFAM" id="SSF56059">
    <property type="entry name" value="Glutathione synthetase ATP-binding domain-like"/>
    <property type="match status" value="1"/>
</dbReference>
<keyword evidence="4" id="KW-0067">ATP-binding</keyword>
<dbReference type="RefSeq" id="WP_344168801.1">
    <property type="nucleotide sequence ID" value="NZ_BAAARY010000003.1"/>
</dbReference>